<sequence length="364" mass="39622">MVKHATENPAERNDFRFKGVRKRKWGKWVSEIRLPNSRERIWLGSYDSAEKAARAFDAALYCLRGRSAKFNFPDNPPEIAGGRSLTSSEIQTVAARFANSEPTRIQSEQSVSETQIEYSSPSVSEVTTLQLDSDAVTDGSFLDIFKTMGSGNFASDYGLFPGFDDLSNDIFAPPLPTVDYGEENFDGILPGQKQSLALHSKIEMVRPGGGGGVDGGVNGRGRYKGVRMRKWGKWVAEVRQPQSRGRIWLGSYKTAEEAARAYDAAVFCLRGASATFNFPGNPPDIPLGSELTPAQIREVAFTHACRGPSVAPELSEEPRSQELMSGSGSGSGYSSSACECEVDGVSRVSFVDGAFYQSSGVWTF</sequence>
<keyword evidence="4" id="KW-0010">Activator</keyword>
<keyword evidence="6" id="KW-0539">Nucleus</keyword>
<dbReference type="SMART" id="SM00380">
    <property type="entry name" value="AP2"/>
    <property type="match status" value="2"/>
</dbReference>
<keyword evidence="11" id="KW-1185">Reference proteome</keyword>
<keyword evidence="2" id="KW-0805">Transcription regulation</keyword>
<dbReference type="FunFam" id="3.30.730.10:FF:000001">
    <property type="entry name" value="Ethylene-responsive transcription factor 2"/>
    <property type="match status" value="2"/>
</dbReference>
<dbReference type="EMBL" id="VAHF01000005">
    <property type="protein sequence ID" value="TXG61691.1"/>
    <property type="molecule type" value="Genomic_DNA"/>
</dbReference>
<name>A0A5C7HX36_9ROSI</name>
<gene>
    <name evidence="10" type="ORF">EZV62_013054</name>
</gene>
<keyword evidence="5" id="KW-0804">Transcription</keyword>
<feature type="region of interest" description="Disordered" evidence="8">
    <location>
        <begin position="309"/>
        <end position="332"/>
    </location>
</feature>
<evidence type="ECO:0000256" key="1">
    <source>
        <dbReference type="ARBA" id="ARBA00004123"/>
    </source>
</evidence>
<reference evidence="11" key="1">
    <citation type="journal article" date="2019" name="Gigascience">
        <title>De novo genome assembly of the endangered Acer yangbiense, a plant species with extremely small populations endemic to Yunnan Province, China.</title>
        <authorList>
            <person name="Yang J."/>
            <person name="Wariss H.M."/>
            <person name="Tao L."/>
            <person name="Zhang R."/>
            <person name="Yun Q."/>
            <person name="Hollingsworth P."/>
            <person name="Dao Z."/>
            <person name="Luo G."/>
            <person name="Guo H."/>
            <person name="Ma Y."/>
            <person name="Sun W."/>
        </authorList>
    </citation>
    <scope>NUCLEOTIDE SEQUENCE [LARGE SCALE GENOMIC DNA]</scope>
    <source>
        <strain evidence="11">cv. Malutang</strain>
    </source>
</reference>
<dbReference type="InterPro" id="IPR036955">
    <property type="entry name" value="AP2/ERF_dom_sf"/>
</dbReference>
<evidence type="ECO:0000259" key="9">
    <source>
        <dbReference type="PROSITE" id="PS51032"/>
    </source>
</evidence>
<protein>
    <recommendedName>
        <fullName evidence="9">AP2/ERF domain-containing protein</fullName>
    </recommendedName>
</protein>
<dbReference type="InterPro" id="IPR051032">
    <property type="entry name" value="AP2/ERF_TF_ERF_subfamily"/>
</dbReference>
<evidence type="ECO:0000313" key="11">
    <source>
        <dbReference type="Proteomes" id="UP000323000"/>
    </source>
</evidence>
<evidence type="ECO:0000256" key="4">
    <source>
        <dbReference type="ARBA" id="ARBA00023159"/>
    </source>
</evidence>
<dbReference type="GO" id="GO:0003700">
    <property type="term" value="F:DNA-binding transcription factor activity"/>
    <property type="evidence" value="ECO:0007669"/>
    <property type="project" value="InterPro"/>
</dbReference>
<comment type="subcellular location">
    <subcellularLocation>
        <location evidence="1">Nucleus</location>
    </subcellularLocation>
</comment>
<evidence type="ECO:0000256" key="3">
    <source>
        <dbReference type="ARBA" id="ARBA00023125"/>
    </source>
</evidence>
<dbReference type="OrthoDB" id="1918918at2759"/>
<dbReference type="PANTHER" id="PTHR31985">
    <property type="entry name" value="ETHYLENE-RESPONSIVE TRANSCRIPTION FACTOR ERF042-RELATED"/>
    <property type="match status" value="1"/>
</dbReference>
<evidence type="ECO:0000256" key="5">
    <source>
        <dbReference type="ARBA" id="ARBA00023163"/>
    </source>
</evidence>
<dbReference type="PRINTS" id="PR00367">
    <property type="entry name" value="ETHRSPELEMNT"/>
</dbReference>
<dbReference type="CDD" id="cd00018">
    <property type="entry name" value="AP2"/>
    <property type="match status" value="2"/>
</dbReference>
<feature type="domain" description="AP2/ERF" evidence="9">
    <location>
        <begin position="222"/>
        <end position="279"/>
    </location>
</feature>
<keyword evidence="3" id="KW-0238">DNA-binding</keyword>
<feature type="domain" description="AP2/ERF" evidence="9">
    <location>
        <begin position="16"/>
        <end position="73"/>
    </location>
</feature>
<dbReference type="InterPro" id="IPR016177">
    <property type="entry name" value="DNA-bd_dom_sf"/>
</dbReference>
<dbReference type="InterPro" id="IPR001471">
    <property type="entry name" value="AP2/ERF_dom"/>
</dbReference>
<dbReference type="PANTHER" id="PTHR31985:SF215">
    <property type="entry name" value="OS02G0781300 PROTEIN"/>
    <property type="match status" value="1"/>
</dbReference>
<comment type="similarity">
    <text evidence="7">Belongs to the AP2/ERF transcription factor family. ERF subfamily.</text>
</comment>
<dbReference type="PROSITE" id="PS51032">
    <property type="entry name" value="AP2_ERF"/>
    <property type="match status" value="2"/>
</dbReference>
<evidence type="ECO:0000256" key="6">
    <source>
        <dbReference type="ARBA" id="ARBA00023242"/>
    </source>
</evidence>
<evidence type="ECO:0000256" key="7">
    <source>
        <dbReference type="ARBA" id="ARBA00024343"/>
    </source>
</evidence>
<dbReference type="AlphaFoldDB" id="A0A5C7HX36"/>
<comment type="caution">
    <text evidence="10">The sequence shown here is derived from an EMBL/GenBank/DDBJ whole genome shotgun (WGS) entry which is preliminary data.</text>
</comment>
<dbReference type="GO" id="GO:0005634">
    <property type="term" value="C:nucleus"/>
    <property type="evidence" value="ECO:0007669"/>
    <property type="project" value="UniProtKB-SubCell"/>
</dbReference>
<dbReference type="Proteomes" id="UP000323000">
    <property type="component" value="Chromosome 5"/>
</dbReference>
<dbReference type="Pfam" id="PF00847">
    <property type="entry name" value="AP2"/>
    <property type="match status" value="2"/>
</dbReference>
<evidence type="ECO:0000313" key="10">
    <source>
        <dbReference type="EMBL" id="TXG61691.1"/>
    </source>
</evidence>
<evidence type="ECO:0000256" key="8">
    <source>
        <dbReference type="SAM" id="MobiDB-lite"/>
    </source>
</evidence>
<organism evidence="10 11">
    <name type="scientific">Acer yangbiense</name>
    <dbReference type="NCBI Taxonomy" id="1000413"/>
    <lineage>
        <taxon>Eukaryota</taxon>
        <taxon>Viridiplantae</taxon>
        <taxon>Streptophyta</taxon>
        <taxon>Embryophyta</taxon>
        <taxon>Tracheophyta</taxon>
        <taxon>Spermatophyta</taxon>
        <taxon>Magnoliopsida</taxon>
        <taxon>eudicotyledons</taxon>
        <taxon>Gunneridae</taxon>
        <taxon>Pentapetalae</taxon>
        <taxon>rosids</taxon>
        <taxon>malvids</taxon>
        <taxon>Sapindales</taxon>
        <taxon>Sapindaceae</taxon>
        <taxon>Hippocastanoideae</taxon>
        <taxon>Acereae</taxon>
        <taxon>Acer</taxon>
    </lineage>
</organism>
<dbReference type="Gene3D" id="3.30.730.10">
    <property type="entry name" value="AP2/ERF domain"/>
    <property type="match status" value="2"/>
</dbReference>
<proteinExistence type="inferred from homology"/>
<evidence type="ECO:0000256" key="2">
    <source>
        <dbReference type="ARBA" id="ARBA00023015"/>
    </source>
</evidence>
<dbReference type="SUPFAM" id="SSF54171">
    <property type="entry name" value="DNA-binding domain"/>
    <property type="match status" value="2"/>
</dbReference>
<dbReference type="GO" id="GO:0003677">
    <property type="term" value="F:DNA binding"/>
    <property type="evidence" value="ECO:0007669"/>
    <property type="project" value="UniProtKB-KW"/>
</dbReference>
<accession>A0A5C7HX36</accession>